<accession>J7MCI6</accession>
<gene>
    <name evidence="3" type="primary">taudelta12des</name>
</gene>
<keyword evidence="1" id="KW-0812">Transmembrane</keyword>
<evidence type="ECO:0000313" key="3">
    <source>
        <dbReference type="EMBL" id="BAM37464.1"/>
    </source>
</evidence>
<evidence type="ECO:0000256" key="1">
    <source>
        <dbReference type="SAM" id="Phobius"/>
    </source>
</evidence>
<dbReference type="Pfam" id="PF00487">
    <property type="entry name" value="FA_desaturase"/>
    <property type="match status" value="1"/>
</dbReference>
<feature type="transmembrane region" description="Helical" evidence="1">
    <location>
        <begin position="231"/>
        <end position="249"/>
    </location>
</feature>
<organism evidence="3">
    <name type="scientific">Thraustochytrium aureum</name>
    <dbReference type="NCBI Taxonomy" id="42467"/>
    <lineage>
        <taxon>Eukaryota</taxon>
        <taxon>Sar</taxon>
        <taxon>Stramenopiles</taxon>
        <taxon>Bigyra</taxon>
        <taxon>Labyrinthulomycetes</taxon>
        <taxon>Thraustochytrida</taxon>
        <taxon>Thraustochytriidae</taxon>
        <taxon>Thraustochytrium</taxon>
    </lineage>
</organism>
<keyword evidence="1" id="KW-1133">Transmembrane helix</keyword>
<sequence length="394" mass="44438">MCKVDGTNRASSAQAQAEQEKLPTIGELRKAVPAHCFEKSTLKSLFFVARDLAFCSAIGYAAWEYIPVEWSIKAIALWTLYAIVQGTVATGVWVLGHEGGHGGISSYSIVNDTVGYVLHSILLVPYFSWQDSHRRHHARCNHLLDGESHNPDLKRKVYKMYEKILDTVGEDAFVIMQIVLHLVLGWPMYLLMHATGSRRSPVTGQKYTKKPNHFNWGASNEQYPAKLRFKIFLSSLGVIATLAGIAVLANKLGAAKVSLMYFGPYLVVNAWLVGYTWLQHTDQDAPHYGEDEWTWIKGAMTTIDRPYPWIVDELHHHIGTTHVCHHLFSDMPHYKAQEATEALKPVLGKHYRFDPTPLAQAMWNTARDCHYVEGLDGVQYPQSIIAEKRAAKKL</sequence>
<keyword evidence="1" id="KW-0472">Membrane</keyword>
<dbReference type="GO" id="GO:0006629">
    <property type="term" value="P:lipid metabolic process"/>
    <property type="evidence" value="ECO:0007669"/>
    <property type="project" value="InterPro"/>
</dbReference>
<proteinExistence type="evidence at transcript level"/>
<dbReference type="InterPro" id="IPR012171">
    <property type="entry name" value="Fatty_acid_desaturase"/>
</dbReference>
<dbReference type="SMR" id="J7MCI6"/>
<feature type="transmembrane region" description="Helical" evidence="1">
    <location>
        <begin position="75"/>
        <end position="95"/>
    </location>
</feature>
<dbReference type="EMBL" id="AB700137">
    <property type="protein sequence ID" value="BAM37464.1"/>
    <property type="molecule type" value="mRNA"/>
</dbReference>
<feature type="transmembrane region" description="Helical" evidence="1">
    <location>
        <begin position="261"/>
        <end position="278"/>
    </location>
</feature>
<protein>
    <submittedName>
        <fullName evidence="3">Delta12-fatty acid desaturase</fullName>
    </submittedName>
</protein>
<dbReference type="InterPro" id="IPR005804">
    <property type="entry name" value="FA_desaturase_dom"/>
</dbReference>
<name>J7MCI6_9STRA</name>
<feature type="domain" description="Fatty acid desaturase" evidence="2">
    <location>
        <begin position="77"/>
        <end position="351"/>
    </location>
</feature>
<reference evidence="3" key="1">
    <citation type="journal article" date="2012" name="J. Lipid Res.">
        <title>Analysis of ?12-fatty acid desaturase function revealed that two distinct pathways are active for the synthesis of PUFAs in T. aureum ATCC 34304.</title>
        <authorList>
            <person name="Matsuda T."/>
            <person name="Sakaguchi K."/>
            <person name="Hamaguchi R."/>
            <person name="Kobayashi T."/>
            <person name="Abe E."/>
            <person name="Hama Y."/>
            <person name="Hayashi M."/>
            <person name="Honda D."/>
            <person name="Okita Y."/>
            <person name="Sugimoto S."/>
            <person name="Okino N."/>
            <person name="Ito M."/>
        </authorList>
    </citation>
    <scope>NUCLEOTIDE SEQUENCE</scope>
    <source>
        <strain evidence="3">ATCC 34304</strain>
    </source>
</reference>
<evidence type="ECO:0000259" key="2">
    <source>
        <dbReference type="Pfam" id="PF00487"/>
    </source>
</evidence>
<dbReference type="PANTHER" id="PTHR32100">
    <property type="entry name" value="OMEGA-6 FATTY ACID DESATURASE, CHLOROPLASTIC"/>
    <property type="match status" value="1"/>
</dbReference>
<dbReference type="AlphaFoldDB" id="J7MCI6"/>
<dbReference type="GO" id="GO:0016491">
    <property type="term" value="F:oxidoreductase activity"/>
    <property type="evidence" value="ECO:0007669"/>
    <property type="project" value="InterPro"/>
</dbReference>
<feature type="transmembrane region" description="Helical" evidence="1">
    <location>
        <begin position="107"/>
        <end position="127"/>
    </location>
</feature>
<dbReference type="CDD" id="cd03507">
    <property type="entry name" value="Delta12-FADS-like"/>
    <property type="match status" value="1"/>
</dbReference>